<evidence type="ECO:0000313" key="1">
    <source>
        <dbReference type="EMBL" id="CAF2143518.1"/>
    </source>
</evidence>
<reference evidence="2" key="2">
    <citation type="submission" date="2014-06" db="EMBL/GenBank/DDBJ databases">
        <authorList>
            <person name="Genoscope - CEA"/>
        </authorList>
    </citation>
    <scope>NUCLEOTIDE SEQUENCE</scope>
</reference>
<accession>A0A078HBL9</accession>
<dbReference type="EMBL" id="LK032330">
    <property type="protein sequence ID" value="CDY34193.1"/>
    <property type="molecule type" value="Genomic_DNA"/>
</dbReference>
<dbReference type="Proteomes" id="UP000028999">
    <property type="component" value="Unassembled WGS sequence"/>
</dbReference>
<evidence type="ECO:0000313" key="2">
    <source>
        <dbReference type="EMBL" id="CDY34193.1"/>
    </source>
</evidence>
<organism evidence="2 3">
    <name type="scientific">Brassica napus</name>
    <name type="common">Rape</name>
    <dbReference type="NCBI Taxonomy" id="3708"/>
    <lineage>
        <taxon>Eukaryota</taxon>
        <taxon>Viridiplantae</taxon>
        <taxon>Streptophyta</taxon>
        <taxon>Embryophyta</taxon>
        <taxon>Tracheophyta</taxon>
        <taxon>Spermatophyta</taxon>
        <taxon>Magnoliopsida</taxon>
        <taxon>eudicotyledons</taxon>
        <taxon>Gunneridae</taxon>
        <taxon>Pentapetalae</taxon>
        <taxon>rosids</taxon>
        <taxon>malvids</taxon>
        <taxon>Brassicales</taxon>
        <taxon>Brassicaceae</taxon>
        <taxon>Brassiceae</taxon>
        <taxon>Brassica</taxon>
    </lineage>
</organism>
<gene>
    <name evidence="2" type="primary">BnaA02g28470D</name>
    <name evidence="1" type="ORF">DARMORV10_A02P34940.1</name>
    <name evidence="2" type="ORF">GSBRNA2T00056183001</name>
</gene>
<reference evidence="1" key="3">
    <citation type="submission" date="2021-01" db="EMBL/GenBank/DDBJ databases">
        <authorList>
            <consortium name="Genoscope - CEA"/>
            <person name="William W."/>
        </authorList>
    </citation>
    <scope>NUCLEOTIDE SEQUENCE</scope>
</reference>
<proteinExistence type="predicted"/>
<evidence type="ECO:0000313" key="3">
    <source>
        <dbReference type="Proteomes" id="UP000028999"/>
    </source>
</evidence>
<name>A0A078HBL9_BRANA</name>
<dbReference type="AlphaFoldDB" id="A0A078HBL9"/>
<dbReference type="Proteomes" id="UP001295469">
    <property type="component" value="Chromosome A02"/>
</dbReference>
<dbReference type="PaxDb" id="3708-A0A078HBL9"/>
<protein>
    <submittedName>
        <fullName evidence="1">(rape) hypothetical protein</fullName>
    </submittedName>
    <submittedName>
        <fullName evidence="2">BnaA02g28470D protein</fullName>
    </submittedName>
</protein>
<dbReference type="EMBL" id="HG994356">
    <property type="protein sequence ID" value="CAF2143518.1"/>
    <property type="molecule type" value="Genomic_DNA"/>
</dbReference>
<reference evidence="2 3" key="1">
    <citation type="journal article" date="2014" name="Science">
        <title>Plant genetics. Early allopolyploid evolution in the post-Neolithic Brassica napus oilseed genome.</title>
        <authorList>
            <person name="Chalhoub B."/>
            <person name="Denoeud F."/>
            <person name="Liu S."/>
            <person name="Parkin I.A."/>
            <person name="Tang H."/>
            <person name="Wang X."/>
            <person name="Chiquet J."/>
            <person name="Belcram H."/>
            <person name="Tong C."/>
            <person name="Samans B."/>
            <person name="Correa M."/>
            <person name="Da Silva C."/>
            <person name="Just J."/>
            <person name="Falentin C."/>
            <person name="Koh C.S."/>
            <person name="Le Clainche I."/>
            <person name="Bernard M."/>
            <person name="Bento P."/>
            <person name="Noel B."/>
            <person name="Labadie K."/>
            <person name="Alberti A."/>
            <person name="Charles M."/>
            <person name="Arnaud D."/>
            <person name="Guo H."/>
            <person name="Daviaud C."/>
            <person name="Alamery S."/>
            <person name="Jabbari K."/>
            <person name="Zhao M."/>
            <person name="Edger P.P."/>
            <person name="Chelaifa H."/>
            <person name="Tack D."/>
            <person name="Lassalle G."/>
            <person name="Mestiri I."/>
            <person name="Schnel N."/>
            <person name="Le Paslier M.C."/>
            <person name="Fan G."/>
            <person name="Renault V."/>
            <person name="Bayer P.E."/>
            <person name="Golicz A.A."/>
            <person name="Manoli S."/>
            <person name="Lee T.H."/>
            <person name="Thi V.H."/>
            <person name="Chalabi S."/>
            <person name="Hu Q."/>
            <person name="Fan C."/>
            <person name="Tollenaere R."/>
            <person name="Lu Y."/>
            <person name="Battail C."/>
            <person name="Shen J."/>
            <person name="Sidebottom C.H."/>
            <person name="Wang X."/>
            <person name="Canaguier A."/>
            <person name="Chauveau A."/>
            <person name="Berard A."/>
            <person name="Deniot G."/>
            <person name="Guan M."/>
            <person name="Liu Z."/>
            <person name="Sun F."/>
            <person name="Lim Y.P."/>
            <person name="Lyons E."/>
            <person name="Town C.D."/>
            <person name="Bancroft I."/>
            <person name="Wang X."/>
            <person name="Meng J."/>
            <person name="Ma J."/>
            <person name="Pires J.C."/>
            <person name="King G.J."/>
            <person name="Brunel D."/>
            <person name="Delourme R."/>
            <person name="Renard M."/>
            <person name="Aury J.M."/>
            <person name="Adams K.L."/>
            <person name="Batley J."/>
            <person name="Snowdon R.J."/>
            <person name="Tost J."/>
            <person name="Edwards D."/>
            <person name="Zhou Y."/>
            <person name="Hua W."/>
            <person name="Sharpe A.G."/>
            <person name="Paterson A.H."/>
            <person name="Guan C."/>
            <person name="Wincker P."/>
        </authorList>
    </citation>
    <scope>NUCLEOTIDE SEQUENCE [LARGE SCALE GENOMIC DNA]</scope>
    <source>
        <strain evidence="3">cv. Darmor-bzh</strain>
    </source>
</reference>
<dbReference type="Gramene" id="CDY34193">
    <property type="protein sequence ID" value="CDY34193"/>
    <property type="gene ID" value="GSBRNA2T00056183001"/>
</dbReference>
<sequence length="44" mass="4445">MISYELESGGGSSSAGFDFPGGMSFISILGGNNNQMPGLELGFA</sequence>
<keyword evidence="3" id="KW-1185">Reference proteome</keyword>